<dbReference type="FunCoup" id="A0A672FIR3">
    <property type="interactions" value="256"/>
</dbReference>
<evidence type="ECO:0000256" key="6">
    <source>
        <dbReference type="SAM" id="SignalP"/>
    </source>
</evidence>
<evidence type="ECO:0000256" key="2">
    <source>
        <dbReference type="ARBA" id="ARBA00023157"/>
    </source>
</evidence>
<accession>A0A672FIR3</accession>
<dbReference type="InterPro" id="IPR013098">
    <property type="entry name" value="Ig_I-set"/>
</dbReference>
<feature type="chain" id="PRO_5025330857" evidence="6">
    <location>
        <begin position="22"/>
        <end position="537"/>
    </location>
</feature>
<dbReference type="Pfam" id="PF07679">
    <property type="entry name" value="I-set"/>
    <property type="match status" value="1"/>
</dbReference>
<keyword evidence="1 6" id="KW-0732">Signal</keyword>
<sequence>MDPFRLRALLLFSAVLGRAAASVLPDGPVDAVLGRNVTLETLLRDPQYAFIVWSFSDDSDPEPVATVGGSGSTTYTVSDPYKDRVSVNRTNGFLTLRGLRSADSGDYSINVIGADGVTRTGGVKLRVLEPVSEVLIKSDVPEAVEHNSTVVLICTAKGSFLNFTWLNGTAAVKADGRRVVLKEEEASSQLTFYGVLRTDLKGPLVCTAANKLETDKSAAFSLTVHYGPDDVQIRPSKPARFIRSRSSFNLSCSAVSSPAATFRWFYNEQQVQADGPVLPLETIEKLGHGQQEGSYTCVAANAKTGRAARSPPVTFGVMEPISGATLTGPSGVLIAGNHSANLSCAAAAGAVQTISWLKDGQPLRPGAVFSPDRSSVLLSPLLKEDNGKVSCRLSNPVNAEDAVFTLVVNYGPETPAVSGREAVEVEDPVTLTCSAPSQPPANYTWRFNGSLTAVKTATYTIDQARYSHSGTYLCEASNAVTGRTSSKAFTLSVKEELVEGLSDGAIAGIVIAVLVALGAAVALVFYCRQKVPVDSPY</sequence>
<evidence type="ECO:0000256" key="5">
    <source>
        <dbReference type="SAM" id="Phobius"/>
    </source>
</evidence>
<dbReference type="Ensembl" id="ENSSFAT00005006729.1">
    <property type="protein sequence ID" value="ENSSFAP00005006403.1"/>
    <property type="gene ID" value="ENSSFAG00005003879.1"/>
</dbReference>
<organism evidence="8 9">
    <name type="scientific">Salarias fasciatus</name>
    <name type="common">Jewelled blenny</name>
    <name type="synonym">Blennius fasciatus</name>
    <dbReference type="NCBI Taxonomy" id="181472"/>
    <lineage>
        <taxon>Eukaryota</taxon>
        <taxon>Metazoa</taxon>
        <taxon>Chordata</taxon>
        <taxon>Craniata</taxon>
        <taxon>Vertebrata</taxon>
        <taxon>Euteleostomi</taxon>
        <taxon>Actinopterygii</taxon>
        <taxon>Neopterygii</taxon>
        <taxon>Teleostei</taxon>
        <taxon>Neoteleostei</taxon>
        <taxon>Acanthomorphata</taxon>
        <taxon>Ovalentaria</taxon>
        <taxon>Blenniimorphae</taxon>
        <taxon>Blenniiformes</taxon>
        <taxon>Blennioidei</taxon>
        <taxon>Blenniidae</taxon>
        <taxon>Salariinae</taxon>
        <taxon>Salarias</taxon>
    </lineage>
</organism>
<feature type="signal peptide" evidence="6">
    <location>
        <begin position="1"/>
        <end position="21"/>
    </location>
</feature>
<keyword evidence="3" id="KW-0325">Glycoprotein</keyword>
<keyword evidence="5" id="KW-0472">Membrane</keyword>
<dbReference type="PANTHER" id="PTHR44337:SF20">
    <property type="entry name" value="CARCINOEMBRYONIC ANTIGEN-RELATED CELL ADHESION MOLECULE 5-RELATED"/>
    <property type="match status" value="1"/>
</dbReference>
<reference evidence="8" key="1">
    <citation type="submission" date="2019-06" db="EMBL/GenBank/DDBJ databases">
        <authorList>
            <consortium name="Wellcome Sanger Institute Data Sharing"/>
        </authorList>
    </citation>
    <scope>NUCLEOTIDE SEQUENCE [LARGE SCALE GENOMIC DNA]</scope>
</reference>
<reference evidence="8" key="3">
    <citation type="submission" date="2025-09" db="UniProtKB">
        <authorList>
            <consortium name="Ensembl"/>
        </authorList>
    </citation>
    <scope>IDENTIFICATION</scope>
</reference>
<dbReference type="AlphaFoldDB" id="A0A672FIR3"/>
<keyword evidence="4" id="KW-0393">Immunoglobulin domain</keyword>
<feature type="transmembrane region" description="Helical" evidence="5">
    <location>
        <begin position="505"/>
        <end position="527"/>
    </location>
</feature>
<dbReference type="InterPro" id="IPR036179">
    <property type="entry name" value="Ig-like_dom_sf"/>
</dbReference>
<evidence type="ECO:0000313" key="9">
    <source>
        <dbReference type="Proteomes" id="UP000472267"/>
    </source>
</evidence>
<feature type="domain" description="Ig-like" evidence="7">
    <location>
        <begin position="130"/>
        <end position="223"/>
    </location>
</feature>
<evidence type="ECO:0000259" key="7">
    <source>
        <dbReference type="PROSITE" id="PS50835"/>
    </source>
</evidence>
<gene>
    <name evidence="8" type="primary">si:ch211-264f5.6</name>
</gene>
<dbReference type="SUPFAM" id="SSF48726">
    <property type="entry name" value="Immunoglobulin"/>
    <property type="match status" value="4"/>
</dbReference>
<protein>
    <submittedName>
        <fullName evidence="8">V-set and immunoglobulin domain-containing protein 10-like</fullName>
    </submittedName>
</protein>
<dbReference type="SMART" id="SM00408">
    <property type="entry name" value="IGc2"/>
    <property type="match status" value="3"/>
</dbReference>
<keyword evidence="5" id="KW-1133">Transmembrane helix</keyword>
<keyword evidence="2" id="KW-1015">Disulfide bond</keyword>
<dbReference type="Pfam" id="PF13895">
    <property type="entry name" value="Ig_2"/>
    <property type="match status" value="2"/>
</dbReference>
<dbReference type="OrthoDB" id="6353782at2759"/>
<name>A0A672FIR3_SALFA</name>
<evidence type="ECO:0000256" key="4">
    <source>
        <dbReference type="ARBA" id="ARBA00023319"/>
    </source>
</evidence>
<feature type="domain" description="Ig-like" evidence="7">
    <location>
        <begin position="320"/>
        <end position="405"/>
    </location>
</feature>
<keyword evidence="9" id="KW-1185">Reference proteome</keyword>
<evidence type="ECO:0000256" key="3">
    <source>
        <dbReference type="ARBA" id="ARBA00023180"/>
    </source>
</evidence>
<dbReference type="PANTHER" id="PTHR44337">
    <property type="entry name" value="CARCINOEMBRYONIC ANTIGEN-RELATED CELL ADHESION MOLECULE 8"/>
    <property type="match status" value="1"/>
</dbReference>
<dbReference type="InterPro" id="IPR007110">
    <property type="entry name" value="Ig-like_dom"/>
</dbReference>
<evidence type="ECO:0000256" key="1">
    <source>
        <dbReference type="ARBA" id="ARBA00022729"/>
    </source>
</evidence>
<feature type="domain" description="Ig-like" evidence="7">
    <location>
        <begin position="228"/>
        <end position="314"/>
    </location>
</feature>
<dbReference type="Proteomes" id="UP000472267">
    <property type="component" value="Chromosome 22"/>
</dbReference>
<dbReference type="CDD" id="cd00096">
    <property type="entry name" value="Ig"/>
    <property type="match status" value="3"/>
</dbReference>
<reference evidence="8" key="2">
    <citation type="submission" date="2025-08" db="UniProtKB">
        <authorList>
            <consortium name="Ensembl"/>
        </authorList>
    </citation>
    <scope>IDENTIFICATION</scope>
</reference>
<dbReference type="InterPro" id="IPR013783">
    <property type="entry name" value="Ig-like_fold"/>
</dbReference>
<dbReference type="InterPro" id="IPR013106">
    <property type="entry name" value="Ig_V-set"/>
</dbReference>
<proteinExistence type="predicted"/>
<dbReference type="OMA" id="LTCQTAH"/>
<evidence type="ECO:0000313" key="8">
    <source>
        <dbReference type="Ensembl" id="ENSSFAP00005006403.1"/>
    </source>
</evidence>
<dbReference type="PROSITE" id="PS50835">
    <property type="entry name" value="IG_LIKE"/>
    <property type="match status" value="4"/>
</dbReference>
<feature type="domain" description="Ig-like" evidence="7">
    <location>
        <begin position="412"/>
        <end position="490"/>
    </location>
</feature>
<dbReference type="SMART" id="SM00409">
    <property type="entry name" value="IG"/>
    <property type="match status" value="5"/>
</dbReference>
<dbReference type="InParanoid" id="A0A672FIR3"/>
<dbReference type="InterPro" id="IPR052598">
    <property type="entry name" value="IgSF_CEA-related"/>
</dbReference>
<dbReference type="Gene3D" id="2.60.40.10">
    <property type="entry name" value="Immunoglobulins"/>
    <property type="match status" value="5"/>
</dbReference>
<dbReference type="Pfam" id="PF07686">
    <property type="entry name" value="V-set"/>
    <property type="match status" value="1"/>
</dbReference>
<dbReference type="InterPro" id="IPR003599">
    <property type="entry name" value="Ig_sub"/>
</dbReference>
<dbReference type="InterPro" id="IPR003598">
    <property type="entry name" value="Ig_sub2"/>
</dbReference>
<keyword evidence="5" id="KW-0812">Transmembrane</keyword>